<evidence type="ECO:0000313" key="2">
    <source>
        <dbReference type="EMBL" id="PWN97914.1"/>
    </source>
</evidence>
<reference evidence="2 3" key="1">
    <citation type="journal article" date="2018" name="Mol. Biol. Evol.">
        <title>Broad Genomic Sampling Reveals a Smut Pathogenic Ancestry of the Fungal Clade Ustilaginomycotina.</title>
        <authorList>
            <person name="Kijpornyongpan T."/>
            <person name="Mondo S.J."/>
            <person name="Barry K."/>
            <person name="Sandor L."/>
            <person name="Lee J."/>
            <person name="Lipzen A."/>
            <person name="Pangilinan J."/>
            <person name="LaButti K."/>
            <person name="Hainaut M."/>
            <person name="Henrissat B."/>
            <person name="Grigoriev I.V."/>
            <person name="Spatafora J.W."/>
            <person name="Aime M.C."/>
        </authorList>
    </citation>
    <scope>NUCLEOTIDE SEQUENCE [LARGE SCALE GENOMIC DNA]</scope>
    <source>
        <strain evidence="2 3">MCA 4186</strain>
    </source>
</reference>
<dbReference type="EMBL" id="KZ819293">
    <property type="protein sequence ID" value="PWN97914.1"/>
    <property type="molecule type" value="Genomic_DNA"/>
</dbReference>
<dbReference type="RefSeq" id="XP_025598193.1">
    <property type="nucleotide sequence ID" value="XM_025742453.1"/>
</dbReference>
<accession>A0A316ZA72</accession>
<feature type="region of interest" description="Disordered" evidence="1">
    <location>
        <begin position="420"/>
        <end position="489"/>
    </location>
</feature>
<evidence type="ECO:0008006" key="4">
    <source>
        <dbReference type="Google" id="ProtNLM"/>
    </source>
</evidence>
<evidence type="ECO:0000313" key="3">
    <source>
        <dbReference type="Proteomes" id="UP000245946"/>
    </source>
</evidence>
<dbReference type="AlphaFoldDB" id="A0A316ZA72"/>
<organism evidence="2 3">
    <name type="scientific">Tilletiopsis washingtonensis</name>
    <dbReference type="NCBI Taxonomy" id="58919"/>
    <lineage>
        <taxon>Eukaryota</taxon>
        <taxon>Fungi</taxon>
        <taxon>Dikarya</taxon>
        <taxon>Basidiomycota</taxon>
        <taxon>Ustilaginomycotina</taxon>
        <taxon>Exobasidiomycetes</taxon>
        <taxon>Entylomatales</taxon>
        <taxon>Entylomatales incertae sedis</taxon>
        <taxon>Tilletiopsis</taxon>
    </lineage>
</organism>
<keyword evidence="3" id="KW-1185">Reference proteome</keyword>
<protein>
    <recommendedName>
        <fullName evidence="4">Arrestin-like N-terminal domain-containing protein</fullName>
    </recommendedName>
</protein>
<dbReference type="Proteomes" id="UP000245946">
    <property type="component" value="Unassembled WGS sequence"/>
</dbReference>
<dbReference type="OrthoDB" id="3345971at2759"/>
<feature type="compositionally biased region" description="Basic and acidic residues" evidence="1">
    <location>
        <begin position="464"/>
        <end position="476"/>
    </location>
</feature>
<name>A0A316ZA72_9BASI</name>
<proteinExistence type="predicted"/>
<sequence>MELALETSEAHVFLWPGSTPDAEGVRDSAPKDDAVLVAFVALSIPPGTTPPSKIQALTLNFEATENIGFPSGFYETNTPFSVKINCEQAANMPLSSGKVYRWEFPIRVPHDSPPYERCNSGRVYYRLSAKVTFAGGLLKKRPLVAEKDMFLITVPTQDGVLDYARSHGSFAEHLGPIAIVVRSQHLTVGGYARLALSLPSPSPTLQIESVAMSLVQHTVVKSRKGTPAAAEAARPERLNFFTIDAAEMLSKKTSDGAYDGSWIARLPKDDVTRPSTLPNSKAAIRISHTLEVRIVFRPDASAPDAKPLVYSASWSVVLPHCCCLWRSLRLPTYSISDPDPVPERGRDDWQPEKYANIHVSQSGCACGETLQTLLEWEDEADDDQALCTTRAIREDMHAQWIREGPGSVRAAAATHLQMRSRAANGRRAPGADDEEAQPDAAAAEDEAAALESALRLPEQLNETPEERRERERRAKETQQYVSVEDYQQP</sequence>
<gene>
    <name evidence="2" type="ORF">FA09DRAFT_330077</name>
</gene>
<dbReference type="GeneID" id="37269997"/>
<feature type="compositionally biased region" description="Low complexity" evidence="1">
    <location>
        <begin position="449"/>
        <end position="458"/>
    </location>
</feature>
<feature type="compositionally biased region" description="Acidic residues" evidence="1">
    <location>
        <begin position="431"/>
        <end position="448"/>
    </location>
</feature>
<evidence type="ECO:0000256" key="1">
    <source>
        <dbReference type="SAM" id="MobiDB-lite"/>
    </source>
</evidence>
<feature type="compositionally biased region" description="Polar residues" evidence="1">
    <location>
        <begin position="477"/>
        <end position="489"/>
    </location>
</feature>